<organism evidence="2">
    <name type="scientific">Cladocopium goreaui</name>
    <dbReference type="NCBI Taxonomy" id="2562237"/>
    <lineage>
        <taxon>Eukaryota</taxon>
        <taxon>Sar</taxon>
        <taxon>Alveolata</taxon>
        <taxon>Dinophyceae</taxon>
        <taxon>Suessiales</taxon>
        <taxon>Symbiodiniaceae</taxon>
        <taxon>Cladocopium</taxon>
    </lineage>
</organism>
<proteinExistence type="predicted"/>
<dbReference type="EMBL" id="CAMXCT010001963">
    <property type="protein sequence ID" value="CAI3994521.1"/>
    <property type="molecule type" value="Genomic_DNA"/>
</dbReference>
<evidence type="ECO:0000313" key="2">
    <source>
        <dbReference type="EMBL" id="CAI3994521.1"/>
    </source>
</evidence>
<dbReference type="AlphaFoldDB" id="A0A9P1G029"/>
<feature type="domain" description="EF-hand" evidence="1">
    <location>
        <begin position="7"/>
        <end position="42"/>
    </location>
</feature>
<sequence length="244" mass="27184">MLPRTKAEQQEVGQVIEQLDRDGSGAFDISEFQDFFQMMIQQGRLSERKNEHDAAVSLNFSDEQFAYLRRTMHCFAVCSEAFTARREATVREAHGAVRILRGTWAGKPEADGAVGFIGNQGLFVEINSFIKPEMESTHEVSHRFMRCPYGESCTHAHGIEELRLPHGEVLPEGMEAGYVGHTHSLDGHHGQLDYKLPQDQQSISTFSGEDAESLGGKTGQLSDLKIRDSPQMAIFVGKIWENGG</sequence>
<dbReference type="EMBL" id="CAMXCT020001963">
    <property type="protein sequence ID" value="CAL1147896.1"/>
    <property type="molecule type" value="Genomic_DNA"/>
</dbReference>
<keyword evidence="4" id="KW-1185">Reference proteome</keyword>
<comment type="caution">
    <text evidence="2">The sequence shown here is derived from an EMBL/GenBank/DDBJ whole genome shotgun (WGS) entry which is preliminary data.</text>
</comment>
<reference evidence="3 4" key="2">
    <citation type="submission" date="2024-05" db="EMBL/GenBank/DDBJ databases">
        <authorList>
            <person name="Chen Y."/>
            <person name="Shah S."/>
            <person name="Dougan E. K."/>
            <person name="Thang M."/>
            <person name="Chan C."/>
        </authorList>
    </citation>
    <scope>NUCLEOTIDE SEQUENCE [LARGE SCALE GENOMIC DNA]</scope>
</reference>
<evidence type="ECO:0000259" key="1">
    <source>
        <dbReference type="PROSITE" id="PS50222"/>
    </source>
</evidence>
<dbReference type="PROSITE" id="PS50222">
    <property type="entry name" value="EF_HAND_2"/>
    <property type="match status" value="1"/>
</dbReference>
<name>A0A9P1G029_9DINO</name>
<evidence type="ECO:0000313" key="3">
    <source>
        <dbReference type="EMBL" id="CAL4781833.1"/>
    </source>
</evidence>
<dbReference type="Gene3D" id="4.10.1000.10">
    <property type="entry name" value="Zinc finger, CCCH-type"/>
    <property type="match status" value="1"/>
</dbReference>
<evidence type="ECO:0000313" key="4">
    <source>
        <dbReference type="Proteomes" id="UP001152797"/>
    </source>
</evidence>
<dbReference type="Proteomes" id="UP001152797">
    <property type="component" value="Unassembled WGS sequence"/>
</dbReference>
<dbReference type="InterPro" id="IPR002048">
    <property type="entry name" value="EF_hand_dom"/>
</dbReference>
<gene>
    <name evidence="2" type="ORF">C1SCF055_LOCUS21166</name>
</gene>
<reference evidence="2" key="1">
    <citation type="submission" date="2022-10" db="EMBL/GenBank/DDBJ databases">
        <authorList>
            <person name="Chen Y."/>
            <person name="Dougan E. K."/>
            <person name="Chan C."/>
            <person name="Rhodes N."/>
            <person name="Thang M."/>
        </authorList>
    </citation>
    <scope>NUCLEOTIDE SEQUENCE</scope>
</reference>
<accession>A0A9P1G029</accession>
<dbReference type="EMBL" id="CAMXCT030001963">
    <property type="protein sequence ID" value="CAL4781833.1"/>
    <property type="molecule type" value="Genomic_DNA"/>
</dbReference>
<dbReference type="GO" id="GO:0005509">
    <property type="term" value="F:calcium ion binding"/>
    <property type="evidence" value="ECO:0007669"/>
    <property type="project" value="InterPro"/>
</dbReference>
<protein>
    <submittedName>
        <fullName evidence="3">Calmodulin</fullName>
    </submittedName>
</protein>